<name>A0A7C3MNG1_DICTH</name>
<feature type="active site" description="Proton acceptor" evidence="9">
    <location>
        <position position="396"/>
    </location>
</feature>
<keyword evidence="5 8" id="KW-0326">Glycosidase</keyword>
<feature type="domain" description="Glycosyl hydrolase family 67 catalytic" evidence="13">
    <location>
        <begin position="132"/>
        <end position="456"/>
    </location>
</feature>
<dbReference type="InterPro" id="IPR011099">
    <property type="entry name" value="Glyco_hydro_67_C"/>
</dbReference>
<dbReference type="PANTHER" id="PTHR39207:SF1">
    <property type="entry name" value="ALPHA-GLUCURONIDASE A"/>
    <property type="match status" value="1"/>
</dbReference>
<keyword evidence="2 8" id="KW-0858">Xylan degradation</keyword>
<evidence type="ECO:0000256" key="3">
    <source>
        <dbReference type="ARBA" id="ARBA00022801"/>
    </source>
</evidence>
<dbReference type="Pfam" id="PF03648">
    <property type="entry name" value="Glyco_hydro_67N"/>
    <property type="match status" value="1"/>
</dbReference>
<dbReference type="InterPro" id="IPR037054">
    <property type="entry name" value="A-glucoronidase_C_sf"/>
</dbReference>
<dbReference type="GO" id="GO:0005576">
    <property type="term" value="C:extracellular region"/>
    <property type="evidence" value="ECO:0007669"/>
    <property type="project" value="InterPro"/>
</dbReference>
<keyword evidence="4 10" id="KW-0119">Carbohydrate metabolism</keyword>
<dbReference type="PANTHER" id="PTHR39207">
    <property type="entry name" value="ALPHA-GLUCURONIDASE A"/>
    <property type="match status" value="1"/>
</dbReference>
<comment type="subunit">
    <text evidence="10">Homodimer.</text>
</comment>
<dbReference type="InterPro" id="IPR011100">
    <property type="entry name" value="Glyco_hydro_67_cat"/>
</dbReference>
<evidence type="ECO:0000256" key="2">
    <source>
        <dbReference type="ARBA" id="ARBA00022651"/>
    </source>
</evidence>
<dbReference type="InterPro" id="IPR011395">
    <property type="entry name" value="Glyco_hydro_67_aGlcAse"/>
</dbReference>
<dbReference type="Gene3D" id="3.30.379.10">
    <property type="entry name" value="Chitobiase/beta-hexosaminidase domain 2-like"/>
    <property type="match status" value="1"/>
</dbReference>
<evidence type="ECO:0000256" key="8">
    <source>
        <dbReference type="PIRNR" id="PIRNR029900"/>
    </source>
</evidence>
<dbReference type="Pfam" id="PF07477">
    <property type="entry name" value="Glyco_hydro_67C"/>
    <property type="match status" value="1"/>
</dbReference>
<evidence type="ECO:0000256" key="9">
    <source>
        <dbReference type="PIRSR" id="PIRSR029900-1"/>
    </source>
</evidence>
<evidence type="ECO:0000259" key="13">
    <source>
        <dbReference type="Pfam" id="PF07488"/>
    </source>
</evidence>
<dbReference type="Gene3D" id="3.20.20.80">
    <property type="entry name" value="Glycosidases"/>
    <property type="match status" value="1"/>
</dbReference>
<evidence type="ECO:0000256" key="1">
    <source>
        <dbReference type="ARBA" id="ARBA00008833"/>
    </source>
</evidence>
<accession>A0A7C3MNG1</accession>
<feature type="domain" description="Glycosyl hydrolase family 67 C-terminal" evidence="12">
    <location>
        <begin position="457"/>
        <end position="678"/>
    </location>
</feature>
<evidence type="ECO:0000256" key="7">
    <source>
        <dbReference type="ARBA" id="ARBA00052795"/>
    </source>
</evidence>
<dbReference type="FunFam" id="3.20.20.80:FF:000096">
    <property type="entry name" value="Xylan alpha-1,2-glucuronidase"/>
    <property type="match status" value="1"/>
</dbReference>
<dbReference type="GO" id="GO:0046559">
    <property type="term" value="F:alpha-glucuronidase activity"/>
    <property type="evidence" value="ECO:0007669"/>
    <property type="project" value="InterPro"/>
</dbReference>
<feature type="active site" description="Proton acceptor" evidence="9">
    <location>
        <position position="368"/>
    </location>
</feature>
<feature type="active site" description="Proton donor" evidence="9">
    <location>
        <position position="289"/>
    </location>
</feature>
<keyword evidence="3 8" id="KW-0378">Hydrolase</keyword>
<dbReference type="Gene3D" id="3.90.1330.10">
    <property type="entry name" value="Alpha-glucuronidase, C-terminal domain"/>
    <property type="match status" value="1"/>
</dbReference>
<dbReference type="EC" id="3.2.1.131" evidence="10"/>
<dbReference type="InterPro" id="IPR029018">
    <property type="entry name" value="Hex-like_dom2"/>
</dbReference>
<reference evidence="14" key="1">
    <citation type="journal article" date="2020" name="mSystems">
        <title>Genome- and Community-Level Interaction Insights into Carbon Utilization and Element Cycling Functions of Hydrothermarchaeota in Hydrothermal Sediment.</title>
        <authorList>
            <person name="Zhou Z."/>
            <person name="Liu Y."/>
            <person name="Xu W."/>
            <person name="Pan J."/>
            <person name="Luo Z.H."/>
            <person name="Li M."/>
        </authorList>
    </citation>
    <scope>NUCLEOTIDE SEQUENCE [LARGE SCALE GENOMIC DNA]</scope>
    <source>
        <strain evidence="14">SpSt-81</strain>
    </source>
</reference>
<evidence type="ECO:0000256" key="4">
    <source>
        <dbReference type="ARBA" id="ARBA00023277"/>
    </source>
</evidence>
<gene>
    <name evidence="14" type="ORF">ENW00_03310</name>
</gene>
<feature type="domain" description="Alpha glucuronidase N-terminal" evidence="11">
    <location>
        <begin position="10"/>
        <end position="126"/>
    </location>
</feature>
<dbReference type="InterPro" id="IPR005154">
    <property type="entry name" value="Glyco_hydro_67_aGlcAse_N"/>
</dbReference>
<dbReference type="PIRSF" id="PIRSF029900">
    <property type="entry name" value="Alpha-glucuronds"/>
    <property type="match status" value="1"/>
</dbReference>
<proteinExistence type="inferred from homology"/>
<evidence type="ECO:0000259" key="11">
    <source>
        <dbReference type="Pfam" id="PF03648"/>
    </source>
</evidence>
<dbReference type="GO" id="GO:0033939">
    <property type="term" value="F:xylan alpha-1,2-glucuronosidase activity"/>
    <property type="evidence" value="ECO:0007669"/>
    <property type="project" value="UniProtKB-EC"/>
</dbReference>
<dbReference type="GO" id="GO:2000886">
    <property type="term" value="P:glucuronoxylan catabolic process"/>
    <property type="evidence" value="ECO:0007669"/>
    <property type="project" value="UniProtKB-ARBA"/>
</dbReference>
<evidence type="ECO:0000256" key="10">
    <source>
        <dbReference type="RuleBase" id="RU361198"/>
    </source>
</evidence>
<organism evidence="14">
    <name type="scientific">Dictyoglomus thermophilum</name>
    <dbReference type="NCBI Taxonomy" id="14"/>
    <lineage>
        <taxon>Bacteria</taxon>
        <taxon>Pseudomonadati</taxon>
        <taxon>Dictyoglomota</taxon>
        <taxon>Dictyoglomia</taxon>
        <taxon>Dictyoglomales</taxon>
        <taxon>Dictyoglomaceae</taxon>
        <taxon>Dictyoglomus</taxon>
    </lineage>
</organism>
<dbReference type="AlphaFoldDB" id="A0A7C3MNG1"/>
<comment type="caution">
    <text evidence="14">The sequence shown here is derived from an EMBL/GenBank/DDBJ whole genome shotgun (WGS) entry which is preliminary data.</text>
</comment>
<evidence type="ECO:0000256" key="5">
    <source>
        <dbReference type="ARBA" id="ARBA00023295"/>
    </source>
</evidence>
<protein>
    <recommendedName>
        <fullName evidence="10">Xylan alpha-1,2-glucuronidase</fullName>
        <ecNumber evidence="10">3.2.1.131</ecNumber>
    </recommendedName>
</protein>
<dbReference type="EMBL" id="DTIN01000011">
    <property type="protein sequence ID" value="HFX13172.1"/>
    <property type="molecule type" value="Genomic_DNA"/>
</dbReference>
<dbReference type="Pfam" id="PF07488">
    <property type="entry name" value="Glyco_hydro_67M"/>
    <property type="match status" value="1"/>
</dbReference>
<dbReference type="SUPFAM" id="SSF55545">
    <property type="entry name" value="beta-N-acetylhexosaminidase-like domain"/>
    <property type="match status" value="1"/>
</dbReference>
<evidence type="ECO:0000313" key="14">
    <source>
        <dbReference type="EMBL" id="HFX13172.1"/>
    </source>
</evidence>
<comment type="catalytic activity">
    <reaction evidence="7 10">
        <text>Hydrolysis of (1-&gt;2)-alpha-D-(4-O-methyl)glucuronosyl links in the main chain of hardwood xylans.</text>
        <dbReference type="EC" id="3.2.1.131"/>
    </reaction>
</comment>
<comment type="similarity">
    <text evidence="1 8 10">Belongs to the glycosyl hydrolase 67 family.</text>
</comment>
<evidence type="ECO:0000259" key="12">
    <source>
        <dbReference type="Pfam" id="PF07477"/>
    </source>
</evidence>
<keyword evidence="6 10" id="KW-0624">Polysaccharide degradation</keyword>
<dbReference type="SUPFAM" id="SSF51445">
    <property type="entry name" value="(Trans)glycosidases"/>
    <property type="match status" value="1"/>
</dbReference>
<evidence type="ECO:0000256" key="6">
    <source>
        <dbReference type="ARBA" id="ARBA00023326"/>
    </source>
</evidence>
<dbReference type="InterPro" id="IPR017853">
    <property type="entry name" value="GH"/>
</dbReference>
<sequence length="682" mass="80040">MSSVKPYDMCWLDYRTLKIKDFDLFRTICIVDNDKSLEVPIKELKHFIKYSFKINPRVIKGSFDFSKYILIGKIDQMKDIIKEAKMWERKLNNEGFILKRIKENDKDILIITAKNERALVYAVFKLIENLRIGEKLDDLNHVDNPASYFRIINHWDNLDGTVERGYAGNSIFFKDNKIIINERTRDYARLLSSIGINGVVINNVNVKKKEVELITHKYLKILSRLANIFWDYGIKIYLSINFASPIYLGGLSTADPLDKRVSIWWKTKAEEIYDYIPYFGGFLVKADSEFNPGPHMYGRTHADGANMLAEALEPYGGYVIWRTFVYNCMQDWRDYKTDRARAAYDNFKPLDGNFYENVVLQIKYGPMDFQVREPVSPLFGGMEKTNQILELQITQEYTGQQIHLCYLGTLWKEILEFDTYAKGEGSKVKEILKGKIFETKYNGFAGVSNVGDSSNWTGHDLAQANLYTFGVLAWNPDRDIAKVVDDWIKLTFGDDSKVRENISYMLLNSHRIYEKYTTPFGLGWMVNPGYHYGPNPEGYEYSRWGTYHRANYEAIGIDRTSKGTGYTLQYHSPWREIYDDINKCPEDLLLFFHRVPYKFILKSGKTLIQQIYDLHFEGVEEVEVLKEKWYELKERIDDKIFERVSKRLEMQLEHAKEWRDVINTYFFRKTGIPDDKGRKIYP</sequence>